<keyword evidence="1" id="KW-1188">Viral release from host cell</keyword>
<accession>A0A4Q0AGP9</accession>
<dbReference type="EMBL" id="SCKX01000001">
    <property type="protein sequence ID" value="RWZ78331.1"/>
    <property type="molecule type" value="Genomic_DNA"/>
</dbReference>
<feature type="domain" description="Terminase large subunit gp17-like C-terminal" evidence="2">
    <location>
        <begin position="318"/>
        <end position="467"/>
    </location>
</feature>
<dbReference type="Gene3D" id="3.40.50.300">
    <property type="entry name" value="P-loop containing nucleotide triphosphate hydrolases"/>
    <property type="match status" value="1"/>
</dbReference>
<evidence type="ECO:0000313" key="4">
    <source>
        <dbReference type="Proteomes" id="UP000289257"/>
    </source>
</evidence>
<evidence type="ECO:0000256" key="1">
    <source>
        <dbReference type="ARBA" id="ARBA00022612"/>
    </source>
</evidence>
<dbReference type="Pfam" id="PF17289">
    <property type="entry name" value="Terminase_6C"/>
    <property type="match status" value="1"/>
</dbReference>
<dbReference type="AlphaFoldDB" id="A0A4Q0AGP9"/>
<evidence type="ECO:0000259" key="2">
    <source>
        <dbReference type="Pfam" id="PF17289"/>
    </source>
</evidence>
<evidence type="ECO:0000313" key="3">
    <source>
        <dbReference type="EMBL" id="RWZ78331.1"/>
    </source>
</evidence>
<proteinExistence type="predicted"/>
<dbReference type="InterPro" id="IPR035421">
    <property type="entry name" value="Terminase_6C"/>
</dbReference>
<name>A0A4Q0AGP9_9BACT</name>
<gene>
    <name evidence="3" type="ORF">EOT05_01015</name>
</gene>
<dbReference type="Gene3D" id="3.30.420.240">
    <property type="match status" value="1"/>
</dbReference>
<protein>
    <recommendedName>
        <fullName evidence="2">Terminase large subunit gp17-like C-terminal domain-containing protein</fullName>
    </recommendedName>
</protein>
<sequence>MKLMKQANLQATLFNDHKVRAEVTSQSHQWFFSTYFSNYLTHATADLHRDLFSITEDESLPLAVIVAFRGSAKSTILTMSYPIWAVVGRQQKKFVLIASQTQYQARVHLTNIKRELESNQLLANDMGPFIEQREEWGSTSLYIPKYNARITAISTEQSVRGIRHGAFRPDLIIADDVEDMASVKTREGRNKTFDWYTSEIIPAGDTYTKRIAVGNLLHEDSLLMRLKDRIENHEIDGVYREWPIVRSNTSLWPGKYPDKAAINNLKRNVGNKIAWEREYMLRIIPDEDQVIDARWVQYYDELPEKSEANEYINSFLSVDLAISQSATADYTAIVIIHVYGFKPENRRYYIDEKFINKKISHLATLDTIASLYQAVNIDSKQVPIVLVEQVQYQAAVTEQLNDREIKSKGIKIHSDKRARLQLASSLFEQGMVYFPKDRAIAPIIQQLVGFGVEKHDDLADAVSMGLNYIQTNVKWEVVFGFGFLGGDDDEIHHFYGIKYIDEKKG</sequence>
<keyword evidence="4" id="KW-1185">Reference proteome</keyword>
<comment type="caution">
    <text evidence="3">The sequence shown here is derived from an EMBL/GenBank/DDBJ whole genome shotgun (WGS) entry which is preliminary data.</text>
</comment>
<dbReference type="Proteomes" id="UP000289257">
    <property type="component" value="Unassembled WGS sequence"/>
</dbReference>
<reference evidence="3" key="1">
    <citation type="submission" date="2019-01" db="EMBL/GenBank/DDBJ databases">
        <title>Genomic signatures and co-occurrence patterns of the ultra-small Saccharimodia (Patescibacteria phylum) suggest a symbiotic lifestyle.</title>
        <authorList>
            <person name="Lemos L."/>
            <person name="Medeiros J."/>
            <person name="Andreote F."/>
            <person name="Fernandes G."/>
            <person name="Varani A."/>
            <person name="Oliveira G."/>
            <person name="Pylro V."/>
        </authorList>
    </citation>
    <scope>NUCLEOTIDE SEQUENCE [LARGE SCALE GENOMIC DNA]</scope>
    <source>
        <strain evidence="3">AMD02</strain>
    </source>
</reference>
<dbReference type="InterPro" id="IPR027417">
    <property type="entry name" value="P-loop_NTPase"/>
</dbReference>
<organism evidence="3 4">
    <name type="scientific">Candidatus Microsaccharimonas sossegonensis</name>
    <dbReference type="NCBI Taxonomy" id="2506948"/>
    <lineage>
        <taxon>Bacteria</taxon>
        <taxon>Candidatus Saccharimonadota</taxon>
        <taxon>Candidatus Saccharimonadia</taxon>
        <taxon>Candidatus Saccharimonadales</taxon>
        <taxon>Candidatus Saccharimonadaceae</taxon>
        <taxon>Candidatus Microsaccharimonas</taxon>
    </lineage>
</organism>